<name>A0A3L6EY19_MAIZE</name>
<dbReference type="AlphaFoldDB" id="A0A3L6EY19"/>
<evidence type="ECO:0000256" key="1">
    <source>
        <dbReference type="SAM" id="MobiDB-lite"/>
    </source>
</evidence>
<dbReference type="ExpressionAtlas" id="A0A3L6EY19">
    <property type="expression patterns" value="baseline"/>
</dbReference>
<dbReference type="InterPro" id="IPR057743">
    <property type="entry name" value="Zfn_VAL1-3_N"/>
</dbReference>
<evidence type="ECO:0000313" key="3">
    <source>
        <dbReference type="EMBL" id="PWZ25493.1"/>
    </source>
</evidence>
<evidence type="ECO:0000313" key="4">
    <source>
        <dbReference type="Proteomes" id="UP000251960"/>
    </source>
</evidence>
<dbReference type="Proteomes" id="UP000251960">
    <property type="component" value="Chromosome 4"/>
</dbReference>
<feature type="compositionally biased region" description="Basic and acidic residues" evidence="1">
    <location>
        <begin position="259"/>
        <end position="268"/>
    </location>
</feature>
<proteinExistence type="predicted"/>
<dbReference type="Pfam" id="PF25813">
    <property type="entry name" value="zf_VAL1_N"/>
    <property type="match status" value="1"/>
</dbReference>
<feature type="region of interest" description="Disordered" evidence="1">
    <location>
        <begin position="250"/>
        <end position="277"/>
    </location>
</feature>
<gene>
    <name evidence="3" type="primary">Os07g0679700_1</name>
    <name evidence="3" type="ORF">Zm00014a_028787</name>
</gene>
<dbReference type="PANTHER" id="PTHR46245:SF2">
    <property type="entry name" value="B3 DOMAIN-CONTAINING TRANSCRIPTION REPRESSOR VAL2"/>
    <property type="match status" value="1"/>
</dbReference>
<evidence type="ECO:0000259" key="2">
    <source>
        <dbReference type="Pfam" id="PF25813"/>
    </source>
</evidence>
<reference evidence="3 4" key="1">
    <citation type="journal article" date="2018" name="Nat. Genet.">
        <title>Extensive intraspecific gene order and gene structural variations between Mo17 and other maize genomes.</title>
        <authorList>
            <person name="Sun S."/>
            <person name="Zhou Y."/>
            <person name="Chen J."/>
            <person name="Shi J."/>
            <person name="Zhao H."/>
            <person name="Zhao H."/>
            <person name="Song W."/>
            <person name="Zhang M."/>
            <person name="Cui Y."/>
            <person name="Dong X."/>
            <person name="Liu H."/>
            <person name="Ma X."/>
            <person name="Jiao Y."/>
            <person name="Wang B."/>
            <person name="Wei X."/>
            <person name="Stein J.C."/>
            <person name="Glaubitz J.C."/>
            <person name="Lu F."/>
            <person name="Yu G."/>
            <person name="Liang C."/>
            <person name="Fengler K."/>
            <person name="Li B."/>
            <person name="Rafalski A."/>
            <person name="Schnable P.S."/>
            <person name="Ware D.H."/>
            <person name="Buckler E.S."/>
            <person name="Lai J."/>
        </authorList>
    </citation>
    <scope>NUCLEOTIDE SEQUENCE [LARGE SCALE GENOMIC DNA]</scope>
    <source>
        <strain evidence="4">cv. Missouri 17</strain>
        <tissue evidence="3">Seedling</tissue>
    </source>
</reference>
<feature type="domain" description="VAL1-3 N-terminal zinc finger" evidence="2">
    <location>
        <begin position="114"/>
        <end position="144"/>
    </location>
</feature>
<protein>
    <submittedName>
        <fullName evidence="3">B3 domain-containing protein</fullName>
    </submittedName>
</protein>
<dbReference type="EMBL" id="NCVQ01000005">
    <property type="protein sequence ID" value="PWZ25493.1"/>
    <property type="molecule type" value="Genomic_DNA"/>
</dbReference>
<feature type="region of interest" description="Disordered" evidence="1">
    <location>
        <begin position="1"/>
        <end position="24"/>
    </location>
</feature>
<sequence>MTASPTSDIHGMAQSRPTPTSAFHGRARSTLLSSSSLHRRGPSYGYRGRVMLAFEDNGSLKIGVRFDKQIPDGNDLGGLCEEDHGFFCFAELLRPDFSAGEEVERLAMTELIERLHCGCVVSKNSYDLLDSGGIQCVTCMKNSAAQSASGQVVPKLFPCPNNLLFFGKRDELLSSRKFAQPPSLMLDSRNDDIAIVNKSNHLFMVSDIEAGQSSNILRQKEMENGPRQIKWEQPTLNIGDMGRPLLTRSQSALESPQCTRRDDNKDPITDSTTSESFPEACVSMNLGITNNGNRMEATSTAERPMLSPTIAIAEGRDLATALSPHKGLGIS</sequence>
<organism evidence="3 4">
    <name type="scientific">Zea mays</name>
    <name type="common">Maize</name>
    <dbReference type="NCBI Taxonomy" id="4577"/>
    <lineage>
        <taxon>Eukaryota</taxon>
        <taxon>Viridiplantae</taxon>
        <taxon>Streptophyta</taxon>
        <taxon>Embryophyta</taxon>
        <taxon>Tracheophyta</taxon>
        <taxon>Spermatophyta</taxon>
        <taxon>Magnoliopsida</taxon>
        <taxon>Liliopsida</taxon>
        <taxon>Poales</taxon>
        <taxon>Poaceae</taxon>
        <taxon>PACMAD clade</taxon>
        <taxon>Panicoideae</taxon>
        <taxon>Andropogonodae</taxon>
        <taxon>Andropogoneae</taxon>
        <taxon>Tripsacinae</taxon>
        <taxon>Zea</taxon>
    </lineage>
</organism>
<comment type="caution">
    <text evidence="3">The sequence shown here is derived from an EMBL/GenBank/DDBJ whole genome shotgun (WGS) entry which is preliminary data.</text>
</comment>
<accession>A0A3L6EY19</accession>
<dbReference type="PANTHER" id="PTHR46245">
    <property type="entry name" value="B3 DOMAIN-CONTAINING PROTEIN OS07G0563300"/>
    <property type="match status" value="1"/>
</dbReference>